<proteinExistence type="predicted"/>
<reference evidence="2" key="1">
    <citation type="journal article" date="2022" name="Nat. Microbiol.">
        <title>Unique mobile elements and scalable gene flow at the prokaryote-eukaryote boundary revealed by circularized Asgard archaea genomes.</title>
        <authorList>
            <person name="Wu F."/>
            <person name="Speth D.R."/>
            <person name="Philosof A."/>
            <person name="Cremiere A."/>
            <person name="Narayanan A."/>
            <person name="Barco R.A."/>
            <person name="Connon S.A."/>
            <person name="Amend J.P."/>
            <person name="Antoshechkin I.A."/>
            <person name="Orphan V.J."/>
        </authorList>
    </citation>
    <scope>NUCLEOTIDE SEQUENCE</scope>
    <source>
        <strain evidence="2">PR6</strain>
    </source>
</reference>
<gene>
    <name evidence="2" type="ORF">K9W46_10680</name>
</gene>
<evidence type="ECO:0000313" key="2">
    <source>
        <dbReference type="EMBL" id="UJG42834.1"/>
    </source>
</evidence>
<name>A0A9Y1BPK1_9ARCH</name>
<accession>A0A9Y1BPK1</accession>
<dbReference type="EMBL" id="CP084167">
    <property type="protein sequence ID" value="UJG42834.1"/>
    <property type="molecule type" value="Genomic_DNA"/>
</dbReference>
<dbReference type="InterPro" id="IPR027417">
    <property type="entry name" value="P-loop_NTPase"/>
</dbReference>
<dbReference type="Proteomes" id="UP001200513">
    <property type="component" value="Chromosome"/>
</dbReference>
<evidence type="ECO:0000259" key="1">
    <source>
        <dbReference type="Pfam" id="PF13614"/>
    </source>
</evidence>
<dbReference type="SUPFAM" id="SSF52540">
    <property type="entry name" value="P-loop containing nucleoside triphosphate hydrolases"/>
    <property type="match status" value="1"/>
</dbReference>
<protein>
    <submittedName>
        <fullName evidence="2">ParA family protein</fullName>
    </submittedName>
</protein>
<dbReference type="PANTHER" id="PTHR13696">
    <property type="entry name" value="P-LOOP CONTAINING NUCLEOSIDE TRIPHOSPHATE HYDROLASE"/>
    <property type="match status" value="1"/>
</dbReference>
<dbReference type="AlphaFoldDB" id="A0A9Y1BPK1"/>
<dbReference type="Gene3D" id="3.40.50.300">
    <property type="entry name" value="P-loop containing nucleotide triphosphate hydrolases"/>
    <property type="match status" value="1"/>
</dbReference>
<organism evidence="2">
    <name type="scientific">Candidatus Heimdallarchaeum endolithica</name>
    <dbReference type="NCBI Taxonomy" id="2876572"/>
    <lineage>
        <taxon>Archaea</taxon>
        <taxon>Promethearchaeati</taxon>
        <taxon>Candidatus Heimdallarchaeota</taxon>
        <taxon>Candidatus Heimdallarchaeia (ex Rinke et al. 2021) (nom. nud.)</taxon>
        <taxon>Candidatus Heimdallarchaeales</taxon>
        <taxon>Candidatus Heimdallarchaeaceae</taxon>
        <taxon>Candidatus Heimdallarchaeum</taxon>
    </lineage>
</organism>
<dbReference type="InterPro" id="IPR025669">
    <property type="entry name" value="AAA_dom"/>
</dbReference>
<dbReference type="Pfam" id="PF13614">
    <property type="entry name" value="AAA_31"/>
    <property type="match status" value="1"/>
</dbReference>
<dbReference type="PANTHER" id="PTHR13696:SF99">
    <property type="entry name" value="COBYRINIC ACID AC-DIAMIDE SYNTHASE"/>
    <property type="match status" value="1"/>
</dbReference>
<sequence>MTRKSKLLTLFSFEGGTGKTMLALNMGKMFVREKKKTLVVELDIFNPSYHYLLNKKVEKEKYLTHWLLKRNISDSSKRKNFDDCILEHETGIDFAIVEPVLTLNEINNRYTTLTADTFLDFLMGLIVEMKIKYDFIIIDCPSTLNIFSVNAIFVADKPILVASPNLFLLKANAERIAHFPEYVKIKPLDIIVNNFKNTSTPNEMKQKIMDILNLSFDNQIIILEHSTTYFNDVVTEKKLFLDPERDYVLYNCIFNYVRSYTREQKDPPIQL</sequence>
<feature type="domain" description="AAA" evidence="1">
    <location>
        <begin position="6"/>
        <end position="168"/>
    </location>
</feature>
<dbReference type="InterPro" id="IPR050678">
    <property type="entry name" value="DNA_Partitioning_ATPase"/>
</dbReference>